<name>A0ABQ4B5E2_9ACTN</name>
<dbReference type="PANTHER" id="PTHR16305">
    <property type="entry name" value="TESTICULAR SOLUBLE ADENYLYL CYCLASE"/>
    <property type="match status" value="1"/>
</dbReference>
<keyword evidence="5" id="KW-1185">Reference proteome</keyword>
<sequence>MAEIVGRADEISAVETLLSDAVQGRGATLVLRGEAGLGKSTLMEHALRTGRERGLRILRVTGVQAEVQISFAGLDHLLRPLRLAPSAAESPYHRAIELIDRLGGAPDPILLTVEDAHWLDVSSWETLAFLGRRVESDRIAVLMAVRDGEDIDRRLAAAGLPELRLESLAAGDAGTLLDRTAPGLPEALRTRVLSESAGNPLGIVELAAAVARSGGSALLPSSLPLSARVERSFNDLVAHLPSASRQLLSIAAFDDGSDLDEILRVAAVLDGAEVPADAIQPAVTARLVTVGEQYDVRFRHPLLRSALRQRAAPGTRREIHAALAEVLAGQPDRQLWHRASAVPGPDEEMARELFATALGAAQQNAVAVALAAAARAVQLSADPAERGSRQIWACDLAHEQGDSATVRRLLAEIDESALRPADRARLIWIREV</sequence>
<dbReference type="SUPFAM" id="SSF52540">
    <property type="entry name" value="P-loop containing nucleoside triphosphate hydrolases"/>
    <property type="match status" value="1"/>
</dbReference>
<gene>
    <name evidence="4" type="ORF">Apa02nite_020070</name>
</gene>
<keyword evidence="1" id="KW-0547">Nucleotide-binding</keyword>
<evidence type="ECO:0000256" key="2">
    <source>
        <dbReference type="ARBA" id="ARBA00022840"/>
    </source>
</evidence>
<dbReference type="PANTHER" id="PTHR16305:SF35">
    <property type="entry name" value="TRANSCRIPTIONAL ACTIVATOR DOMAIN"/>
    <property type="match status" value="1"/>
</dbReference>
<comment type="caution">
    <text evidence="4">The sequence shown here is derived from an EMBL/GenBank/DDBJ whole genome shotgun (WGS) entry which is preliminary data.</text>
</comment>
<dbReference type="Proteomes" id="UP000624709">
    <property type="component" value="Unassembled WGS sequence"/>
</dbReference>
<evidence type="ECO:0000259" key="3">
    <source>
        <dbReference type="Pfam" id="PF13191"/>
    </source>
</evidence>
<accession>A0ABQ4B5E2</accession>
<dbReference type="InterPro" id="IPR027417">
    <property type="entry name" value="P-loop_NTPase"/>
</dbReference>
<dbReference type="RefSeq" id="WP_203824781.1">
    <property type="nucleotide sequence ID" value="NZ_BAAATY010000004.1"/>
</dbReference>
<dbReference type="InterPro" id="IPR041664">
    <property type="entry name" value="AAA_16"/>
</dbReference>
<evidence type="ECO:0000256" key="1">
    <source>
        <dbReference type="ARBA" id="ARBA00022741"/>
    </source>
</evidence>
<evidence type="ECO:0000313" key="4">
    <source>
        <dbReference type="EMBL" id="GIE65899.1"/>
    </source>
</evidence>
<reference evidence="4 5" key="1">
    <citation type="submission" date="2021-01" db="EMBL/GenBank/DDBJ databases">
        <title>Whole genome shotgun sequence of Actinoplanes palleronii NBRC 14916.</title>
        <authorList>
            <person name="Komaki H."/>
            <person name="Tamura T."/>
        </authorList>
    </citation>
    <scope>NUCLEOTIDE SEQUENCE [LARGE SCALE GENOMIC DNA]</scope>
    <source>
        <strain evidence="4 5">NBRC 14916</strain>
    </source>
</reference>
<protein>
    <recommendedName>
        <fullName evidence="3">Orc1-like AAA ATPase domain-containing protein</fullName>
    </recommendedName>
</protein>
<dbReference type="Pfam" id="PF13191">
    <property type="entry name" value="AAA_16"/>
    <property type="match status" value="1"/>
</dbReference>
<keyword evidence="2" id="KW-0067">ATP-binding</keyword>
<evidence type="ECO:0000313" key="5">
    <source>
        <dbReference type="Proteomes" id="UP000624709"/>
    </source>
</evidence>
<proteinExistence type="predicted"/>
<organism evidence="4 5">
    <name type="scientific">Actinoplanes palleronii</name>
    <dbReference type="NCBI Taxonomy" id="113570"/>
    <lineage>
        <taxon>Bacteria</taxon>
        <taxon>Bacillati</taxon>
        <taxon>Actinomycetota</taxon>
        <taxon>Actinomycetes</taxon>
        <taxon>Micromonosporales</taxon>
        <taxon>Micromonosporaceae</taxon>
        <taxon>Actinoplanes</taxon>
    </lineage>
</organism>
<dbReference type="EMBL" id="BOMS01000026">
    <property type="protein sequence ID" value="GIE65899.1"/>
    <property type="molecule type" value="Genomic_DNA"/>
</dbReference>
<feature type="domain" description="Orc1-like AAA ATPase" evidence="3">
    <location>
        <begin position="4"/>
        <end position="141"/>
    </location>
</feature>
<dbReference type="Gene3D" id="3.40.50.300">
    <property type="entry name" value="P-loop containing nucleotide triphosphate hydrolases"/>
    <property type="match status" value="1"/>
</dbReference>